<dbReference type="Proteomes" id="UP000077069">
    <property type="component" value="Unassembled WGS sequence"/>
</dbReference>
<dbReference type="InParanoid" id="A0A177CE73"/>
<dbReference type="AlphaFoldDB" id="A0A177CE73"/>
<evidence type="ECO:0000256" key="1">
    <source>
        <dbReference type="SAM" id="MobiDB-lite"/>
    </source>
</evidence>
<sequence>MPPKAIALQKNKISSYFSFSTPSQPSQNAAFASSPAAPSTIQETPTNDPTTTLNDGGLEEAAPSSPSSPLASRSPSPTDPRGIASYEDTAERGLPSLPQSSGNSTNASKRTFSRGNPVVLNSDSDTDSLTDLEDLLDYRPARSKAVTRAAAVWTRGDPEALALPQPPKRKKDDHAFKRLVQAAKKNAQREQEIAQAQAELDKPLRQESPQRGLKLSENTVADVVHDEDDPDKAKKLYLAMQRTNAFQVDCVFHFFNQRPDDFEKPFPIDSINPGMIDMFRDETSRDQAFTSGFARLLFSRELPEELADWMIDEVCFGASEALGEKYLQILSASQLQLRKLLDVARLEEIFNNIGADRQYTTSDSEVAPSYGSDPGERRTFPPALTNVCKLLQLPGSLFHVDSRRRALKILFILCMDNGVQMDNAVLRTVQDTIESLICPIPNTGEIASILEDIISHLLVRVRHPILQRNLVTALPTRYPLTASFQRHLALSFLLHPAKITHPLTSPETLKSIHDYLQTSTTFRVQKNIDYNVLAAHFMLLDIAIGPGPLTVPFQLITSPSQSQESQEPIEPPNPTSDEVNAFNREVDALAQQIRLIGNSINVAGAITDLSRLTASDACDRLHIRLGHVVRIGGRKSRHVFGGEEESEGDKATFAKFFARKKLQLPRTSEM</sequence>
<name>A0A177CE73_9PLEO</name>
<dbReference type="EMBL" id="KV441553">
    <property type="protein sequence ID" value="OAG05057.1"/>
    <property type="molecule type" value="Genomic_DNA"/>
</dbReference>
<dbReference type="STRING" id="1460663.A0A177CE73"/>
<evidence type="ECO:0000313" key="2">
    <source>
        <dbReference type="EMBL" id="OAG05057.1"/>
    </source>
</evidence>
<dbReference type="RefSeq" id="XP_018035422.1">
    <property type="nucleotide sequence ID" value="XM_018175624.1"/>
</dbReference>
<evidence type="ECO:0000313" key="3">
    <source>
        <dbReference type="Proteomes" id="UP000077069"/>
    </source>
</evidence>
<reference evidence="2 3" key="1">
    <citation type="submission" date="2016-05" db="EMBL/GenBank/DDBJ databases">
        <title>Comparative analysis of secretome profiles of manganese(II)-oxidizing ascomycete fungi.</title>
        <authorList>
            <consortium name="DOE Joint Genome Institute"/>
            <person name="Zeiner C.A."/>
            <person name="Purvine S.O."/>
            <person name="Zink E.M."/>
            <person name="Wu S."/>
            <person name="Pasa-Tolic L."/>
            <person name="Chaput D.L."/>
            <person name="Haridas S."/>
            <person name="Grigoriev I.V."/>
            <person name="Santelli C.M."/>
            <person name="Hansel C.M."/>
        </authorList>
    </citation>
    <scope>NUCLEOTIDE SEQUENCE [LARGE SCALE GENOMIC DNA]</scope>
    <source>
        <strain evidence="2 3">AP3s5-JAC2a</strain>
    </source>
</reference>
<feature type="region of interest" description="Disordered" evidence="1">
    <location>
        <begin position="19"/>
        <end position="129"/>
    </location>
</feature>
<feature type="compositionally biased region" description="Polar residues" evidence="1">
    <location>
        <begin position="97"/>
        <end position="114"/>
    </location>
</feature>
<accession>A0A177CE73</accession>
<keyword evidence="3" id="KW-1185">Reference proteome</keyword>
<dbReference type="OrthoDB" id="5350396at2759"/>
<feature type="region of interest" description="Disordered" evidence="1">
    <location>
        <begin position="184"/>
        <end position="212"/>
    </location>
</feature>
<proteinExistence type="predicted"/>
<dbReference type="GeneID" id="28759110"/>
<protein>
    <submittedName>
        <fullName evidence="2">Uncharacterized protein</fullName>
    </submittedName>
</protein>
<gene>
    <name evidence="2" type="ORF">CC84DRAFT_1121995</name>
</gene>
<feature type="compositionally biased region" description="Low complexity" evidence="1">
    <location>
        <begin position="22"/>
        <end position="76"/>
    </location>
</feature>
<organism evidence="2 3">
    <name type="scientific">Paraphaeosphaeria sporulosa</name>
    <dbReference type="NCBI Taxonomy" id="1460663"/>
    <lineage>
        <taxon>Eukaryota</taxon>
        <taxon>Fungi</taxon>
        <taxon>Dikarya</taxon>
        <taxon>Ascomycota</taxon>
        <taxon>Pezizomycotina</taxon>
        <taxon>Dothideomycetes</taxon>
        <taxon>Pleosporomycetidae</taxon>
        <taxon>Pleosporales</taxon>
        <taxon>Massarineae</taxon>
        <taxon>Didymosphaeriaceae</taxon>
        <taxon>Paraphaeosphaeria</taxon>
    </lineage>
</organism>